<reference evidence="1" key="1">
    <citation type="submission" date="2021-06" db="EMBL/GenBank/DDBJ databases">
        <authorList>
            <person name="Kallberg Y."/>
            <person name="Tangrot J."/>
            <person name="Rosling A."/>
        </authorList>
    </citation>
    <scope>NUCLEOTIDE SEQUENCE</scope>
    <source>
        <strain evidence="1">UK204</strain>
    </source>
</reference>
<dbReference type="Gene3D" id="3.40.50.300">
    <property type="entry name" value="P-loop containing nucleotide triphosphate hydrolases"/>
    <property type="match status" value="1"/>
</dbReference>
<dbReference type="InterPro" id="IPR027417">
    <property type="entry name" value="P-loop_NTPase"/>
</dbReference>
<gene>
    <name evidence="1" type="ORF">FCALED_LOCUS16116</name>
</gene>
<accession>A0A9N9IUA0</accession>
<name>A0A9N9IUA0_9GLOM</name>
<sequence>MSEKISVALFGPTGQGKSTVANMLVQGDFHGENNAFEVNDATVGARDETKRDANETFEVYDIIEVCQTNFKSTPHKNAVKSIRNYFSKYRGPLNYVCYVKKKGKFTKEDKKLFKMFKEIFKGGEKNIIIIITDCEPEWVDENSKTIENNFGVYPTIAVDFPSQGHGAAAKRAKSLERLTSKLTSLNYKGIKLETLSSIQLVENKLSNVICFVPFVGTGYSLISSVVYFVDGRPIVATERLVDGAADLVLGKTIMIIGHKFINPIVKGVSQKIVHTVYGI</sequence>
<evidence type="ECO:0000313" key="1">
    <source>
        <dbReference type="EMBL" id="CAG8748224.1"/>
    </source>
</evidence>
<dbReference type="AlphaFoldDB" id="A0A9N9IUA0"/>
<proteinExistence type="predicted"/>
<keyword evidence="2" id="KW-1185">Reference proteome</keyword>
<protein>
    <submittedName>
        <fullName evidence="1">6532_t:CDS:1</fullName>
    </submittedName>
</protein>
<dbReference type="SUPFAM" id="SSF52540">
    <property type="entry name" value="P-loop containing nucleoside triphosphate hydrolases"/>
    <property type="match status" value="1"/>
</dbReference>
<dbReference type="EMBL" id="CAJVPQ010017369">
    <property type="protein sequence ID" value="CAG8748224.1"/>
    <property type="molecule type" value="Genomic_DNA"/>
</dbReference>
<organism evidence="1 2">
    <name type="scientific">Funneliformis caledonium</name>
    <dbReference type="NCBI Taxonomy" id="1117310"/>
    <lineage>
        <taxon>Eukaryota</taxon>
        <taxon>Fungi</taxon>
        <taxon>Fungi incertae sedis</taxon>
        <taxon>Mucoromycota</taxon>
        <taxon>Glomeromycotina</taxon>
        <taxon>Glomeromycetes</taxon>
        <taxon>Glomerales</taxon>
        <taxon>Glomeraceae</taxon>
        <taxon>Funneliformis</taxon>
    </lineage>
</organism>
<dbReference type="Proteomes" id="UP000789570">
    <property type="component" value="Unassembled WGS sequence"/>
</dbReference>
<dbReference type="OrthoDB" id="2446714at2759"/>
<comment type="caution">
    <text evidence="1">The sequence shown here is derived from an EMBL/GenBank/DDBJ whole genome shotgun (WGS) entry which is preliminary data.</text>
</comment>
<evidence type="ECO:0000313" key="2">
    <source>
        <dbReference type="Proteomes" id="UP000789570"/>
    </source>
</evidence>